<dbReference type="PANTHER" id="PTHR43630:SF2">
    <property type="entry name" value="GLYCOSYLTRANSFERASE"/>
    <property type="match status" value="1"/>
</dbReference>
<proteinExistence type="predicted"/>
<dbReference type="InterPro" id="IPR001173">
    <property type="entry name" value="Glyco_trans_2-like"/>
</dbReference>
<dbReference type="AlphaFoldDB" id="A0A644WU99"/>
<reference evidence="2" key="1">
    <citation type="submission" date="2019-08" db="EMBL/GenBank/DDBJ databases">
        <authorList>
            <person name="Kucharzyk K."/>
            <person name="Murdoch R.W."/>
            <person name="Higgins S."/>
            <person name="Loffler F."/>
        </authorList>
    </citation>
    <scope>NUCLEOTIDE SEQUENCE</scope>
</reference>
<evidence type="ECO:0000313" key="2">
    <source>
        <dbReference type="EMBL" id="MPM07048.1"/>
    </source>
</evidence>
<organism evidence="2">
    <name type="scientific">bioreactor metagenome</name>
    <dbReference type="NCBI Taxonomy" id="1076179"/>
    <lineage>
        <taxon>unclassified sequences</taxon>
        <taxon>metagenomes</taxon>
        <taxon>ecological metagenomes</taxon>
    </lineage>
</organism>
<name>A0A644WU99_9ZZZZ</name>
<sequence length="289" mass="34218">MADLTAVILTKNEEVNLQKCIDSVKIIARRIIVIDSFSTDNTLEIAKKNGADIYQHQFENYGKQFQWAIDNTEITTNWIFRLDADERLTVESATELEKLCNENDNTDINGIIFTLEVNFLGKKLRYGGTYPFKKLCIFKRGLAYMEERSMDEQIVLKSGRIIEMKNVSEHFDYRDLSYWISKHNWYATRAAKDYLDYKDKEIEYSELDVPAKIRRFVKYKIYYRLPSGIRCSLYFFYRYVIRLGMLDGKAGFYYNFLQAYWYRVLVDAKIYESDKLGKEYSESGDLKTL</sequence>
<accession>A0A644WU99</accession>
<dbReference type="PANTHER" id="PTHR43630">
    <property type="entry name" value="POLY-BETA-1,6-N-ACETYL-D-GLUCOSAMINE SYNTHASE"/>
    <property type="match status" value="1"/>
</dbReference>
<gene>
    <name evidence="2" type="ORF">SDC9_53352</name>
</gene>
<dbReference type="Pfam" id="PF00535">
    <property type="entry name" value="Glycos_transf_2"/>
    <property type="match status" value="1"/>
</dbReference>
<evidence type="ECO:0000259" key="1">
    <source>
        <dbReference type="Pfam" id="PF00535"/>
    </source>
</evidence>
<dbReference type="CDD" id="cd02511">
    <property type="entry name" value="Beta4Glucosyltransferase"/>
    <property type="match status" value="1"/>
</dbReference>
<comment type="caution">
    <text evidence="2">The sequence shown here is derived from an EMBL/GenBank/DDBJ whole genome shotgun (WGS) entry which is preliminary data.</text>
</comment>
<protein>
    <recommendedName>
        <fullName evidence="1">Glycosyltransferase 2-like domain-containing protein</fullName>
    </recommendedName>
</protein>
<dbReference type="InterPro" id="IPR029044">
    <property type="entry name" value="Nucleotide-diphossugar_trans"/>
</dbReference>
<dbReference type="EMBL" id="VSSQ01001294">
    <property type="protein sequence ID" value="MPM07048.1"/>
    <property type="molecule type" value="Genomic_DNA"/>
</dbReference>
<feature type="domain" description="Glycosyltransferase 2-like" evidence="1">
    <location>
        <begin position="6"/>
        <end position="117"/>
    </location>
</feature>
<dbReference type="Gene3D" id="3.90.550.10">
    <property type="entry name" value="Spore Coat Polysaccharide Biosynthesis Protein SpsA, Chain A"/>
    <property type="match status" value="1"/>
</dbReference>
<dbReference type="SUPFAM" id="SSF53448">
    <property type="entry name" value="Nucleotide-diphospho-sugar transferases"/>
    <property type="match status" value="1"/>
</dbReference>